<dbReference type="EMBL" id="KL596993">
    <property type="protein sequence ID" value="KER21114.1"/>
    <property type="molecule type" value="Genomic_DNA"/>
</dbReference>
<accession>A0A075A140</accession>
<reference evidence="2 3" key="1">
    <citation type="submission" date="2013-11" db="EMBL/GenBank/DDBJ databases">
        <title>Opisthorchis viverrini - life in the bile duct.</title>
        <authorList>
            <person name="Young N.D."/>
            <person name="Nagarajan N."/>
            <person name="Lin S.J."/>
            <person name="Korhonen P.K."/>
            <person name="Jex A.R."/>
            <person name="Hall R.S."/>
            <person name="Safavi-Hemami H."/>
            <person name="Kaewkong W."/>
            <person name="Bertrand D."/>
            <person name="Gao S."/>
            <person name="Seet Q."/>
            <person name="Wongkham S."/>
            <person name="Teh B.T."/>
            <person name="Wongkham C."/>
            <person name="Intapan P.M."/>
            <person name="Maleewong W."/>
            <person name="Yang X."/>
            <person name="Hu M."/>
            <person name="Wang Z."/>
            <person name="Hofmann A."/>
            <person name="Sternberg P.W."/>
            <person name="Tan P."/>
            <person name="Wang J."/>
            <person name="Gasser R.B."/>
        </authorList>
    </citation>
    <scope>NUCLEOTIDE SEQUENCE [LARGE SCALE GENOMIC DNA]</scope>
</reference>
<name>A0A075A140_OPIVI</name>
<dbReference type="CTD" id="20324662"/>
<keyword evidence="3" id="KW-1185">Reference proteome</keyword>
<evidence type="ECO:0000313" key="2">
    <source>
        <dbReference type="EMBL" id="KER21114.1"/>
    </source>
</evidence>
<feature type="transmembrane region" description="Helical" evidence="1">
    <location>
        <begin position="71"/>
        <end position="90"/>
    </location>
</feature>
<keyword evidence="1" id="KW-1133">Transmembrane helix</keyword>
<keyword evidence="1" id="KW-0812">Transmembrane</keyword>
<gene>
    <name evidence="2" type="ORF">T265_10494</name>
</gene>
<organism evidence="2 3">
    <name type="scientific">Opisthorchis viverrini</name>
    <name type="common">Southeast Asian liver fluke</name>
    <dbReference type="NCBI Taxonomy" id="6198"/>
    <lineage>
        <taxon>Eukaryota</taxon>
        <taxon>Metazoa</taxon>
        <taxon>Spiralia</taxon>
        <taxon>Lophotrochozoa</taxon>
        <taxon>Platyhelminthes</taxon>
        <taxon>Trematoda</taxon>
        <taxon>Digenea</taxon>
        <taxon>Opisthorchiida</taxon>
        <taxon>Opisthorchiata</taxon>
        <taxon>Opisthorchiidae</taxon>
        <taxon>Opisthorchis</taxon>
    </lineage>
</organism>
<dbReference type="RefSeq" id="XP_009175141.1">
    <property type="nucleotide sequence ID" value="XM_009176877.1"/>
</dbReference>
<dbReference type="KEGG" id="ovi:T265_10494"/>
<keyword evidence="1" id="KW-0472">Membrane</keyword>
<dbReference type="Proteomes" id="UP000054324">
    <property type="component" value="Unassembled WGS sequence"/>
</dbReference>
<proteinExistence type="predicted"/>
<dbReference type="AlphaFoldDB" id="A0A075A140"/>
<protein>
    <submittedName>
        <fullName evidence="2">Uncharacterized protein</fullName>
    </submittedName>
</protein>
<sequence>MDNFFTGQSADTVETPGWLKHGILLRPVSCCNRRSNALRIQIKGTCDYGVVERQSNELPSRMFPLNLENLLHHWAFVISVSTVTVIRVFVYIPGNNASEMYTSMEKRNRLFRTAILIGAHNLPTLVKQT</sequence>
<evidence type="ECO:0000313" key="3">
    <source>
        <dbReference type="Proteomes" id="UP000054324"/>
    </source>
</evidence>
<dbReference type="GeneID" id="20324662"/>
<evidence type="ECO:0000256" key="1">
    <source>
        <dbReference type="SAM" id="Phobius"/>
    </source>
</evidence>